<dbReference type="InterPro" id="IPR029044">
    <property type="entry name" value="Nucleotide-diphossugar_trans"/>
</dbReference>
<feature type="transmembrane region" description="Helical" evidence="11">
    <location>
        <begin position="166"/>
        <end position="186"/>
    </location>
</feature>
<evidence type="ECO:0000256" key="8">
    <source>
        <dbReference type="ARBA" id="ARBA00023136"/>
    </source>
</evidence>
<feature type="transmembrane region" description="Helical" evidence="11">
    <location>
        <begin position="994"/>
        <end position="1013"/>
    </location>
</feature>
<dbReference type="GO" id="GO:0006031">
    <property type="term" value="P:chitin biosynthetic process"/>
    <property type="evidence" value="ECO:0007669"/>
    <property type="project" value="TreeGrafter"/>
</dbReference>
<comment type="subcellular location">
    <subcellularLocation>
        <location evidence="1">Cell membrane</location>
        <topology evidence="1">Multi-pass membrane protein</topology>
    </subcellularLocation>
</comment>
<evidence type="ECO:0000313" key="14">
    <source>
        <dbReference type="Proteomes" id="UP000245383"/>
    </source>
</evidence>
<dbReference type="GO" id="GO:0005886">
    <property type="term" value="C:plasma membrane"/>
    <property type="evidence" value="ECO:0007669"/>
    <property type="project" value="UniProtKB-SubCell"/>
</dbReference>
<name>A0A2T9YL14_9FUNG</name>
<evidence type="ECO:0000256" key="1">
    <source>
        <dbReference type="ARBA" id="ARBA00004651"/>
    </source>
</evidence>
<dbReference type="Proteomes" id="UP000245383">
    <property type="component" value="Unassembled WGS sequence"/>
</dbReference>
<dbReference type="PANTHER" id="PTHR22914">
    <property type="entry name" value="CHITIN SYNTHASE"/>
    <property type="match status" value="1"/>
</dbReference>
<keyword evidence="3" id="KW-1003">Cell membrane</keyword>
<dbReference type="InterPro" id="IPR054295">
    <property type="entry name" value="CHS4-like_dom"/>
</dbReference>
<feature type="compositionally biased region" description="Polar residues" evidence="10">
    <location>
        <begin position="15"/>
        <end position="30"/>
    </location>
</feature>
<evidence type="ECO:0000256" key="5">
    <source>
        <dbReference type="ARBA" id="ARBA00022679"/>
    </source>
</evidence>
<keyword evidence="14" id="KW-1185">Reference proteome</keyword>
<evidence type="ECO:0000256" key="6">
    <source>
        <dbReference type="ARBA" id="ARBA00022692"/>
    </source>
</evidence>
<protein>
    <recommendedName>
        <fullName evidence="2">chitin synthase</fullName>
        <ecNumber evidence="2">2.4.1.16</ecNumber>
    </recommendedName>
</protein>
<feature type="transmembrane region" description="Helical" evidence="11">
    <location>
        <begin position="966"/>
        <end position="988"/>
    </location>
</feature>
<dbReference type="InterPro" id="IPR004835">
    <property type="entry name" value="Chitin_synth"/>
</dbReference>
<feature type="transmembrane region" description="Helical" evidence="11">
    <location>
        <begin position="134"/>
        <end position="154"/>
    </location>
</feature>
<dbReference type="Pfam" id="PF03142">
    <property type="entry name" value="Chitin_synth_2"/>
    <property type="match status" value="1"/>
</dbReference>
<dbReference type="AlphaFoldDB" id="A0A2T9YL14"/>
<evidence type="ECO:0000313" key="13">
    <source>
        <dbReference type="EMBL" id="PVU93031.1"/>
    </source>
</evidence>
<keyword evidence="5" id="KW-0808">Transferase</keyword>
<sequence length="1225" mass="138853">MNPSNQGFDDEYDLSNLSQSGSPRINNNNYASRPYYNVNLSDNNEKLIDYKQEQDIVDHEEAKKNARNAQREQRLLRTLQAQNSTSIPNKPLDQRKKAFVKGQRISSRLQDKKQNRKSNTNKVKESKGFSWWGLYSRLVTIFIPNSVLSCFGLKVKESQIAWREKIALVSVIIFVCGFVGFITFGLQQVLCKTQERIKFTDVDDYNVVINGYSYEALVFNHPASALTGEADNSIINSPASAGKKDLSLMFQNPNAICKKIFTYNAGFADENGNVISVFPCVMVEIGQVTPPNDDTSKIFCHNTASSRASLNTLIRKPVYYTYSDINDLQNLVIYNGAVLDLNRLTWISSEANFPSQLQDILSKPFEIKDISLILASLNLNYGKCLTDLLRVGFIDVRSLGCIGSNIILYISLIVIIGAVFSKFLMATYFGWFMSKKLGKRSIETIEQRNKRLEDIENWADVNNHYGRENIVPQYHVQNKIKDGNRKTKNFFPTTSRYSHIMPGGSPGLRDASFFHKKIKGTPKISTLNTHIGNYDDYTGQSLMTDPNLYNSNYGNATSQQSLAYTDEGQLSRNLNPYDNALLETDPEFLYTFLMVTCYSEGAYGIRSTLDSLVGTDYPDKYKCLFIVCDGIIKGEGESISTPDICLSMMQDFVIPPDKVQPFSYVSIATGSKRHNMAKLYAGYYCPGENSDSYVKGHKVPMILVVKCGTPAEESDRKPGNRGKRDSQVILMSFLQRSMFDERMSRLEYEMFNAIWNVTGVTPDNFEIVLMVDADTKVYPDSLSKMVSVMVEDHMVMGLCGETKISNKKDSYISMIQVFEYYISHHLAKAFESVFGGVTCLPGCFCMYRIKAPKGQHGYWVPILSNPDIVENYSENIVDSLHKKNLLLLGEDRYLSTLMLRAFPKRKMLFIPSAVCKTIVPNEFKILLSQRRRWINSTVHNLLELVQVNDLCGTFCFSMQFIIFMELVGTVVLPAAITFTVYLIVISFITKPIPIIPLVLLAIILGLPAALIGLTSRKMVYVGWMFVYLSGLIVWNFILPAYSFWHFDDFSWGETRKVEGESKSSAHDDEEGEFDSSNIIMKRWCDFEAEKRYYMEMILATNPNILKSSKAGLLEHPTQTRNVGSIVSNNNSPANTHAELYSIDTPKRISMLQVIAQNPNEHEASQMYRNIQKLGYHVPLTRNEGPDYNSRDSLLLRTDFTTSVNSSENNKSYIDKQLRDNSSKDQ</sequence>
<evidence type="ECO:0000256" key="4">
    <source>
        <dbReference type="ARBA" id="ARBA00022676"/>
    </source>
</evidence>
<feature type="transmembrane region" description="Helical" evidence="11">
    <location>
        <begin position="406"/>
        <end position="431"/>
    </location>
</feature>
<dbReference type="GO" id="GO:0030428">
    <property type="term" value="C:cell septum"/>
    <property type="evidence" value="ECO:0007669"/>
    <property type="project" value="TreeGrafter"/>
</dbReference>
<gene>
    <name evidence="13" type="ORF">BB561_003485</name>
</gene>
<dbReference type="GO" id="GO:0004100">
    <property type="term" value="F:chitin synthase activity"/>
    <property type="evidence" value="ECO:0007669"/>
    <property type="project" value="UniProtKB-EC"/>
</dbReference>
<keyword evidence="9" id="KW-0325">Glycoprotein</keyword>
<dbReference type="STRING" id="133385.A0A2T9YL14"/>
<feature type="transmembrane region" description="Helical" evidence="11">
    <location>
        <begin position="1020"/>
        <end position="1044"/>
    </location>
</feature>
<dbReference type="SUPFAM" id="SSF53448">
    <property type="entry name" value="Nucleotide-diphospho-sugar transferases"/>
    <property type="match status" value="1"/>
</dbReference>
<evidence type="ECO:0000259" key="12">
    <source>
        <dbReference type="Pfam" id="PF22997"/>
    </source>
</evidence>
<evidence type="ECO:0000256" key="7">
    <source>
        <dbReference type="ARBA" id="ARBA00022989"/>
    </source>
</evidence>
<keyword evidence="8 11" id="KW-0472">Membrane</keyword>
<evidence type="ECO:0000256" key="9">
    <source>
        <dbReference type="ARBA" id="ARBA00023180"/>
    </source>
</evidence>
<comment type="caution">
    <text evidence="13">The sequence shown here is derived from an EMBL/GenBank/DDBJ whole genome shotgun (WGS) entry which is preliminary data.</text>
</comment>
<dbReference type="Pfam" id="PF22997">
    <property type="entry name" value="CHS4"/>
    <property type="match status" value="1"/>
</dbReference>
<organism evidence="13 14">
    <name type="scientific">Smittium simulii</name>
    <dbReference type="NCBI Taxonomy" id="133385"/>
    <lineage>
        <taxon>Eukaryota</taxon>
        <taxon>Fungi</taxon>
        <taxon>Fungi incertae sedis</taxon>
        <taxon>Zoopagomycota</taxon>
        <taxon>Kickxellomycotina</taxon>
        <taxon>Harpellomycetes</taxon>
        <taxon>Harpellales</taxon>
        <taxon>Legeriomycetaceae</taxon>
        <taxon>Smittium</taxon>
    </lineage>
</organism>
<evidence type="ECO:0000256" key="11">
    <source>
        <dbReference type="SAM" id="Phobius"/>
    </source>
</evidence>
<evidence type="ECO:0000256" key="10">
    <source>
        <dbReference type="SAM" id="MobiDB-lite"/>
    </source>
</evidence>
<dbReference type="EMBL" id="MBFR01000141">
    <property type="protein sequence ID" value="PVU93031.1"/>
    <property type="molecule type" value="Genomic_DNA"/>
</dbReference>
<evidence type="ECO:0000256" key="3">
    <source>
        <dbReference type="ARBA" id="ARBA00022475"/>
    </source>
</evidence>
<keyword evidence="4" id="KW-0328">Glycosyltransferase</keyword>
<evidence type="ECO:0000256" key="2">
    <source>
        <dbReference type="ARBA" id="ARBA00012543"/>
    </source>
</evidence>
<keyword evidence="6 11" id="KW-0812">Transmembrane</keyword>
<accession>A0A2T9YL14</accession>
<dbReference type="EC" id="2.4.1.16" evidence="2"/>
<feature type="domain" description="Chitin synthase 4-like" evidence="12">
    <location>
        <begin position="318"/>
        <end position="393"/>
    </location>
</feature>
<feature type="region of interest" description="Disordered" evidence="10">
    <location>
        <begin position="1"/>
        <end position="30"/>
    </location>
</feature>
<dbReference type="CDD" id="cd04190">
    <property type="entry name" value="Chitin_synth_C"/>
    <property type="match status" value="1"/>
</dbReference>
<dbReference type="OrthoDB" id="370884at2759"/>
<keyword evidence="7 11" id="KW-1133">Transmembrane helix</keyword>
<reference evidence="13 14" key="1">
    <citation type="journal article" date="2018" name="MBio">
        <title>Comparative Genomics Reveals the Core Gene Toolbox for the Fungus-Insect Symbiosis.</title>
        <authorList>
            <person name="Wang Y."/>
            <person name="Stata M."/>
            <person name="Wang W."/>
            <person name="Stajich J.E."/>
            <person name="White M.M."/>
            <person name="Moncalvo J.M."/>
        </authorList>
    </citation>
    <scope>NUCLEOTIDE SEQUENCE [LARGE SCALE GENOMIC DNA]</scope>
    <source>
        <strain evidence="13 14">SWE-8-4</strain>
    </source>
</reference>
<proteinExistence type="predicted"/>
<dbReference type="PANTHER" id="PTHR22914:SF16">
    <property type="entry name" value="CHITIN SYNTHASE 3"/>
    <property type="match status" value="1"/>
</dbReference>